<evidence type="ECO:0000256" key="2">
    <source>
        <dbReference type="ARBA" id="ARBA00022729"/>
    </source>
</evidence>
<sequence>MASPSAFGQRWIATIIIVTASAPLFTACTYSSIFSFGDSLADTGNLYLSSHPLSNHCFLPPYGRTYFHHPTGRCSDGRLIVDFIAQSLGLPPPQPYLGIKNIGKLEDWSGDMGANFAVIGATALDFSFFEKRGIRINTNYSLTVQMNWFKELLPALCNSSINCRKIVGNSLFLVGEIGGNDFNCPFLQGRSITEIKTYVPYVINAIASAINELIDLGARTLIVPGNLPLGCSAVYLTSYETLDMNQYDAYGCLKWLNEFAEYYNQELQSEIDRLRGFHPHANIIYADYYNVALPLYQYPTKFGFTGLKICCGMGGPYNYNASTECGHPDVIACDDPSQYIGWDGVHLTETAYRLIAEGLINGPYSLPQFHTLCFANNVSVGYFSS</sequence>
<dbReference type="EMBL" id="JAYMYQ010000011">
    <property type="protein sequence ID" value="KAK7306567.1"/>
    <property type="molecule type" value="Genomic_DNA"/>
</dbReference>
<dbReference type="PANTHER" id="PTHR22835">
    <property type="entry name" value="ZINC FINGER FYVE DOMAIN CONTAINING PROTEIN"/>
    <property type="match status" value="1"/>
</dbReference>
<dbReference type="Gene3D" id="3.40.50.1110">
    <property type="entry name" value="SGNH hydrolase"/>
    <property type="match status" value="1"/>
</dbReference>
<keyword evidence="5" id="KW-1133">Transmembrane helix</keyword>
<dbReference type="InterPro" id="IPR036514">
    <property type="entry name" value="SGNH_hydro_sf"/>
</dbReference>
<proteinExistence type="inferred from homology"/>
<evidence type="ECO:0000313" key="6">
    <source>
        <dbReference type="EMBL" id="KAK7306567.1"/>
    </source>
</evidence>
<gene>
    <name evidence="6" type="ORF">VNO77_44516</name>
</gene>
<dbReference type="PANTHER" id="PTHR22835:SF670">
    <property type="entry name" value="GDSL-LIKE LIPASE_ACYLHYDROLASE"/>
    <property type="match status" value="1"/>
</dbReference>
<protein>
    <submittedName>
        <fullName evidence="6">Uncharacterized protein</fullName>
    </submittedName>
</protein>
<evidence type="ECO:0000256" key="1">
    <source>
        <dbReference type="ARBA" id="ARBA00008668"/>
    </source>
</evidence>
<dbReference type="InterPro" id="IPR035669">
    <property type="entry name" value="SGNH_plant_lipase-like"/>
</dbReference>
<dbReference type="InterPro" id="IPR001087">
    <property type="entry name" value="GDSL"/>
</dbReference>
<keyword evidence="4" id="KW-0325">Glycoprotein</keyword>
<comment type="similarity">
    <text evidence="1">Belongs to the 'GDSL' lipolytic enzyme family.</text>
</comment>
<keyword evidence="3" id="KW-0378">Hydrolase</keyword>
<evidence type="ECO:0000256" key="3">
    <source>
        <dbReference type="ARBA" id="ARBA00022801"/>
    </source>
</evidence>
<dbReference type="CDD" id="cd01837">
    <property type="entry name" value="SGNH_plant_lipase_like"/>
    <property type="match status" value="1"/>
</dbReference>
<dbReference type="GO" id="GO:0016788">
    <property type="term" value="F:hydrolase activity, acting on ester bonds"/>
    <property type="evidence" value="ECO:0007669"/>
    <property type="project" value="InterPro"/>
</dbReference>
<reference evidence="6 7" key="1">
    <citation type="submission" date="2024-01" db="EMBL/GenBank/DDBJ databases">
        <title>The genomes of 5 underutilized Papilionoideae crops provide insights into root nodulation and disease resistanc.</title>
        <authorList>
            <person name="Jiang F."/>
        </authorList>
    </citation>
    <scope>NUCLEOTIDE SEQUENCE [LARGE SCALE GENOMIC DNA]</scope>
    <source>
        <strain evidence="6">LVBAO_FW01</strain>
        <tissue evidence="6">Leaves</tissue>
    </source>
</reference>
<name>A0AAN9JWU9_CANGL</name>
<dbReference type="Pfam" id="PF00657">
    <property type="entry name" value="Lipase_GDSL"/>
    <property type="match status" value="1"/>
</dbReference>
<evidence type="ECO:0000256" key="4">
    <source>
        <dbReference type="ARBA" id="ARBA00023180"/>
    </source>
</evidence>
<keyword evidence="5" id="KW-0472">Membrane</keyword>
<evidence type="ECO:0000256" key="5">
    <source>
        <dbReference type="SAM" id="Phobius"/>
    </source>
</evidence>
<keyword evidence="2" id="KW-0732">Signal</keyword>
<dbReference type="AlphaFoldDB" id="A0AAN9JWU9"/>
<comment type="caution">
    <text evidence="6">The sequence shown here is derived from an EMBL/GenBank/DDBJ whole genome shotgun (WGS) entry which is preliminary data.</text>
</comment>
<feature type="transmembrane region" description="Helical" evidence="5">
    <location>
        <begin position="12"/>
        <end position="33"/>
    </location>
</feature>
<keyword evidence="5" id="KW-0812">Transmembrane</keyword>
<dbReference type="SUPFAM" id="SSF52266">
    <property type="entry name" value="SGNH hydrolase"/>
    <property type="match status" value="1"/>
</dbReference>
<organism evidence="6 7">
    <name type="scientific">Canavalia gladiata</name>
    <name type="common">Sword bean</name>
    <name type="synonym">Dolichos gladiatus</name>
    <dbReference type="NCBI Taxonomy" id="3824"/>
    <lineage>
        <taxon>Eukaryota</taxon>
        <taxon>Viridiplantae</taxon>
        <taxon>Streptophyta</taxon>
        <taxon>Embryophyta</taxon>
        <taxon>Tracheophyta</taxon>
        <taxon>Spermatophyta</taxon>
        <taxon>Magnoliopsida</taxon>
        <taxon>eudicotyledons</taxon>
        <taxon>Gunneridae</taxon>
        <taxon>Pentapetalae</taxon>
        <taxon>rosids</taxon>
        <taxon>fabids</taxon>
        <taxon>Fabales</taxon>
        <taxon>Fabaceae</taxon>
        <taxon>Papilionoideae</taxon>
        <taxon>50 kb inversion clade</taxon>
        <taxon>NPAAA clade</taxon>
        <taxon>indigoferoid/millettioid clade</taxon>
        <taxon>Phaseoleae</taxon>
        <taxon>Canavalia</taxon>
    </lineage>
</organism>
<evidence type="ECO:0000313" key="7">
    <source>
        <dbReference type="Proteomes" id="UP001367508"/>
    </source>
</evidence>
<dbReference type="Proteomes" id="UP001367508">
    <property type="component" value="Unassembled WGS sequence"/>
</dbReference>
<accession>A0AAN9JWU9</accession>
<keyword evidence="7" id="KW-1185">Reference proteome</keyword>